<dbReference type="InterPro" id="IPR013325">
    <property type="entry name" value="RNA_pol_sigma_r2"/>
</dbReference>
<keyword evidence="3" id="KW-0805">Transcription regulation</keyword>
<sequence length="340" mass="36385">MTVRPAAPATRDAEPEIALEAHRVELTGYCYRMLGSAADAEDAAQETMVRAWRGRERYDAGRASVRTWLFAIATNICTDMLRGRARRAIAVDLGPAARPGTPLGEPLPPGAWVTPVPDDRVIATGGDPAEVAVARETIRLAFVAALQHLPPRQRAVLILRDVLAWTAAEVAALLGTTVVSVNSALRRARATLDQRSPAGPPGPLDAARRDLLSRYAAAFERYDVAALVALLHEDATTSMPPFPWWLRGPADIARSLSHSDFCRGSRLLPTTANGRPAFGHYIPAGRVPGDPAPGPAGTPGGYRPWALIVVEPRGDRIAALTTFLDAATDLPRFGLPAFLP</sequence>
<dbReference type="SUPFAM" id="SSF88946">
    <property type="entry name" value="Sigma2 domain of RNA polymerase sigma factors"/>
    <property type="match status" value="1"/>
</dbReference>
<dbReference type="NCBIfam" id="TIGR02937">
    <property type="entry name" value="sigma70-ECF"/>
    <property type="match status" value="1"/>
</dbReference>
<dbReference type="Gene3D" id="3.10.450.50">
    <property type="match status" value="1"/>
</dbReference>
<evidence type="ECO:0000256" key="4">
    <source>
        <dbReference type="ARBA" id="ARBA00023082"/>
    </source>
</evidence>
<evidence type="ECO:0000313" key="8">
    <source>
        <dbReference type="EMBL" id="MFC6081754.1"/>
    </source>
</evidence>
<evidence type="ECO:0000256" key="2">
    <source>
        <dbReference type="ARBA" id="ARBA00011344"/>
    </source>
</evidence>
<dbReference type="Pfam" id="PF04542">
    <property type="entry name" value="Sigma70_r2"/>
    <property type="match status" value="1"/>
</dbReference>
<feature type="domain" description="RNA polymerase sigma factor 70 region 4 type 2" evidence="7">
    <location>
        <begin position="140"/>
        <end position="192"/>
    </location>
</feature>
<dbReference type="InterPro" id="IPR014305">
    <property type="entry name" value="RNA_pol_sigma-G_actinobac"/>
</dbReference>
<dbReference type="SUPFAM" id="SSF54427">
    <property type="entry name" value="NTF2-like"/>
    <property type="match status" value="1"/>
</dbReference>
<feature type="domain" description="RNA polymerase sigma-70 region 2" evidence="6">
    <location>
        <begin position="20"/>
        <end position="87"/>
    </location>
</feature>
<organism evidence="8 9">
    <name type="scientific">Sphaerisporangium aureirubrum</name>
    <dbReference type="NCBI Taxonomy" id="1544736"/>
    <lineage>
        <taxon>Bacteria</taxon>
        <taxon>Bacillati</taxon>
        <taxon>Actinomycetota</taxon>
        <taxon>Actinomycetes</taxon>
        <taxon>Streptosporangiales</taxon>
        <taxon>Streptosporangiaceae</taxon>
        <taxon>Sphaerisporangium</taxon>
    </lineage>
</organism>
<dbReference type="InterPro" id="IPR007627">
    <property type="entry name" value="RNA_pol_sigma70_r2"/>
</dbReference>
<comment type="similarity">
    <text evidence="1">Belongs to the sigma-70 factor family. ECF subfamily.</text>
</comment>
<name>A0ABW1NEI0_9ACTN</name>
<dbReference type="InterPro" id="IPR014284">
    <property type="entry name" value="RNA_pol_sigma-70_dom"/>
</dbReference>
<evidence type="ECO:0000259" key="7">
    <source>
        <dbReference type="Pfam" id="PF08281"/>
    </source>
</evidence>
<dbReference type="Gene3D" id="1.10.1740.10">
    <property type="match status" value="1"/>
</dbReference>
<dbReference type="SUPFAM" id="SSF88659">
    <property type="entry name" value="Sigma3 and sigma4 domains of RNA polymerase sigma factors"/>
    <property type="match status" value="1"/>
</dbReference>
<keyword evidence="9" id="KW-1185">Reference proteome</keyword>
<dbReference type="InterPro" id="IPR013249">
    <property type="entry name" value="RNA_pol_sigma70_r4_t2"/>
</dbReference>
<dbReference type="NCBIfam" id="TIGR02960">
    <property type="entry name" value="SigX5"/>
    <property type="match status" value="1"/>
</dbReference>
<proteinExistence type="inferred from homology"/>
<evidence type="ECO:0000256" key="1">
    <source>
        <dbReference type="ARBA" id="ARBA00010641"/>
    </source>
</evidence>
<protein>
    <submittedName>
        <fullName evidence="8">Sigma-70 family RNA polymerase sigma factor</fullName>
    </submittedName>
</protein>
<dbReference type="PANTHER" id="PTHR43133:SF65">
    <property type="entry name" value="ECF RNA POLYMERASE SIGMA FACTOR SIGG"/>
    <property type="match status" value="1"/>
</dbReference>
<dbReference type="Proteomes" id="UP001596137">
    <property type="component" value="Unassembled WGS sequence"/>
</dbReference>
<dbReference type="InterPro" id="IPR039425">
    <property type="entry name" value="RNA_pol_sigma-70-like"/>
</dbReference>
<dbReference type="PANTHER" id="PTHR43133">
    <property type="entry name" value="RNA POLYMERASE ECF-TYPE SIGMA FACTO"/>
    <property type="match status" value="1"/>
</dbReference>
<dbReference type="RefSeq" id="WP_380750308.1">
    <property type="nucleotide sequence ID" value="NZ_JBHSRF010000011.1"/>
</dbReference>
<dbReference type="Pfam" id="PF08281">
    <property type="entry name" value="Sigma70_r4_2"/>
    <property type="match status" value="1"/>
</dbReference>
<dbReference type="CDD" id="cd06171">
    <property type="entry name" value="Sigma70_r4"/>
    <property type="match status" value="1"/>
</dbReference>
<evidence type="ECO:0000256" key="3">
    <source>
        <dbReference type="ARBA" id="ARBA00023015"/>
    </source>
</evidence>
<dbReference type="InterPro" id="IPR013324">
    <property type="entry name" value="RNA_pol_sigma_r3/r4-like"/>
</dbReference>
<evidence type="ECO:0000259" key="6">
    <source>
        <dbReference type="Pfam" id="PF04542"/>
    </source>
</evidence>
<comment type="caution">
    <text evidence="8">The sequence shown here is derived from an EMBL/GenBank/DDBJ whole genome shotgun (WGS) entry which is preliminary data.</text>
</comment>
<evidence type="ECO:0000313" key="9">
    <source>
        <dbReference type="Proteomes" id="UP001596137"/>
    </source>
</evidence>
<dbReference type="EMBL" id="JBHSRF010000011">
    <property type="protein sequence ID" value="MFC6081754.1"/>
    <property type="molecule type" value="Genomic_DNA"/>
</dbReference>
<dbReference type="NCBIfam" id="NF006089">
    <property type="entry name" value="PRK08241.1"/>
    <property type="match status" value="1"/>
</dbReference>
<keyword evidence="5" id="KW-0804">Transcription</keyword>
<dbReference type="Gene3D" id="1.10.10.10">
    <property type="entry name" value="Winged helix-like DNA-binding domain superfamily/Winged helix DNA-binding domain"/>
    <property type="match status" value="1"/>
</dbReference>
<evidence type="ECO:0000256" key="5">
    <source>
        <dbReference type="ARBA" id="ARBA00023163"/>
    </source>
</evidence>
<comment type="subunit">
    <text evidence="2">Interacts transiently with the RNA polymerase catalytic core formed by RpoA, RpoB, RpoC and RpoZ (2 alpha, 1 beta, 1 beta' and 1 omega subunit) to form the RNA polymerase holoenzyme that can initiate transcription.</text>
</comment>
<reference evidence="9" key="1">
    <citation type="journal article" date="2019" name="Int. J. Syst. Evol. Microbiol.">
        <title>The Global Catalogue of Microorganisms (GCM) 10K type strain sequencing project: providing services to taxonomists for standard genome sequencing and annotation.</title>
        <authorList>
            <consortium name="The Broad Institute Genomics Platform"/>
            <consortium name="The Broad Institute Genome Sequencing Center for Infectious Disease"/>
            <person name="Wu L."/>
            <person name="Ma J."/>
        </authorList>
    </citation>
    <scope>NUCLEOTIDE SEQUENCE [LARGE SCALE GENOMIC DNA]</scope>
    <source>
        <strain evidence="9">JCM 30346</strain>
    </source>
</reference>
<dbReference type="InterPro" id="IPR036388">
    <property type="entry name" value="WH-like_DNA-bd_sf"/>
</dbReference>
<gene>
    <name evidence="8" type="ORF">ACFP1K_11350</name>
</gene>
<dbReference type="InterPro" id="IPR032710">
    <property type="entry name" value="NTF2-like_dom_sf"/>
</dbReference>
<accession>A0ABW1NEI0</accession>
<keyword evidence="4" id="KW-0731">Sigma factor</keyword>